<dbReference type="Pfam" id="PF00168">
    <property type="entry name" value="C2"/>
    <property type="match status" value="2"/>
</dbReference>
<accession>A0A7N6BCB9</accession>
<reference evidence="6" key="1">
    <citation type="submission" date="2021-04" db="EMBL/GenBank/DDBJ databases">
        <authorList>
            <consortium name="Wellcome Sanger Institute Data Sharing"/>
        </authorList>
    </citation>
    <scope>NUCLEOTIDE SEQUENCE [LARGE SCALE GENOMIC DNA]</scope>
</reference>
<dbReference type="InterPro" id="IPR000008">
    <property type="entry name" value="C2_dom"/>
</dbReference>
<dbReference type="SUPFAM" id="SSF53300">
    <property type="entry name" value="vWA-like"/>
    <property type="match status" value="1"/>
</dbReference>
<dbReference type="InterPro" id="IPR036465">
    <property type="entry name" value="vWFA_dom_sf"/>
</dbReference>
<dbReference type="CDD" id="cd04048">
    <property type="entry name" value="C2A_Copine"/>
    <property type="match status" value="1"/>
</dbReference>
<dbReference type="Ensembl" id="ENSATET00000038702.2">
    <property type="protein sequence ID" value="ENSATEP00000060551.1"/>
    <property type="gene ID" value="ENSATEG00000018721.3"/>
</dbReference>
<dbReference type="SUPFAM" id="SSF49562">
    <property type="entry name" value="C2 domain (Calcium/lipid-binding domain, CaLB)"/>
    <property type="match status" value="2"/>
</dbReference>
<dbReference type="CDD" id="cd04047">
    <property type="entry name" value="C2B_Copine"/>
    <property type="match status" value="1"/>
</dbReference>
<dbReference type="InterPro" id="IPR035892">
    <property type="entry name" value="C2_domain_sf"/>
</dbReference>
<dbReference type="InterPro" id="IPR002035">
    <property type="entry name" value="VWF_A"/>
</dbReference>
<reference evidence="6" key="3">
    <citation type="submission" date="2025-09" db="UniProtKB">
        <authorList>
            <consortium name="Ensembl"/>
        </authorList>
    </citation>
    <scope>IDENTIFICATION</scope>
</reference>
<dbReference type="InterPro" id="IPR037768">
    <property type="entry name" value="C2B_Copine"/>
</dbReference>
<keyword evidence="7" id="KW-1185">Reference proteome</keyword>
<name>A0A7N6BCB9_ANATE</name>
<evidence type="ECO:0000259" key="5">
    <source>
        <dbReference type="PROSITE" id="PS50004"/>
    </source>
</evidence>
<keyword evidence="2" id="KW-0479">Metal-binding</keyword>
<evidence type="ECO:0000313" key="7">
    <source>
        <dbReference type="Proteomes" id="UP000265040"/>
    </source>
</evidence>
<evidence type="ECO:0000256" key="3">
    <source>
        <dbReference type="ARBA" id="ARBA00022737"/>
    </source>
</evidence>
<sequence>MKNDIYESAANSLGLFSSPCLTKVELRLTCKGISDRDALSKPDPCIVLNMKSHGQWMEVDRTEVIRSCVNPTYSKVFTLDFYFEEVQRLRFELYDINSSHNGLKEADFLGSVECTLGQIISQRKLSKALLRPGGTVGKAIITITAEELTGNDDYVELSFSARKLDDKDFFSKSDPFLEIYRLNDDATLQLVYRTETVMNNLNPVWKTFKVSLNSLCSGDHERKLQVAIDFTASNGDPRNSCSLHYIHPYQPNEYLKALVAVGEICQDYDSDKMFPAFGFGAQIPPDYKVSHDFAVNFNEENPECAGIQGVVEAYQACLPKLQLYGPTNIAPIIQKVAKTASQEVHTKEAMQYFILLILTDGVITDMADTREAIVQASHLPMSIIIVGVGNADFSDMQMLDGDDGILRSPKGEPVLRDIVQFVPFRNFKHASPAALAKSVLAEVPNQVVDYYNSKGIKPKVSSEYQSSRPFGP</sequence>
<dbReference type="GO" id="GO:0046872">
    <property type="term" value="F:metal ion binding"/>
    <property type="evidence" value="ECO:0007669"/>
    <property type="project" value="UniProtKB-KW"/>
</dbReference>
<dbReference type="InterPro" id="IPR045052">
    <property type="entry name" value="Copine"/>
</dbReference>
<dbReference type="AlphaFoldDB" id="A0A7N6BCB9"/>
<dbReference type="GeneTree" id="ENSGT00940000155519"/>
<dbReference type="GO" id="GO:0005886">
    <property type="term" value="C:plasma membrane"/>
    <property type="evidence" value="ECO:0007669"/>
    <property type="project" value="TreeGrafter"/>
</dbReference>
<feature type="domain" description="C2" evidence="5">
    <location>
        <begin position="4"/>
        <end position="129"/>
    </location>
</feature>
<dbReference type="SMART" id="SM00327">
    <property type="entry name" value="VWA"/>
    <property type="match status" value="1"/>
</dbReference>
<dbReference type="FunFam" id="3.40.50.410:FF:000042">
    <property type="entry name" value="Copine 4"/>
    <property type="match status" value="1"/>
</dbReference>
<dbReference type="Gene3D" id="2.60.40.150">
    <property type="entry name" value="C2 domain"/>
    <property type="match status" value="2"/>
</dbReference>
<dbReference type="FunFam" id="2.60.40.150:FF:000083">
    <property type="entry name" value="Copine 4"/>
    <property type="match status" value="1"/>
</dbReference>
<dbReference type="PANTHER" id="PTHR10857:SF4">
    <property type="entry name" value="COPINE-4"/>
    <property type="match status" value="1"/>
</dbReference>
<comment type="similarity">
    <text evidence="1">Belongs to the copine family.</text>
</comment>
<reference evidence="6" key="2">
    <citation type="submission" date="2025-08" db="UniProtKB">
        <authorList>
            <consortium name="Ensembl"/>
        </authorList>
    </citation>
    <scope>IDENTIFICATION</scope>
</reference>
<evidence type="ECO:0000313" key="6">
    <source>
        <dbReference type="Ensembl" id="ENSATEP00000060551.1"/>
    </source>
</evidence>
<feature type="domain" description="C2" evidence="5">
    <location>
        <begin position="135"/>
        <end position="268"/>
    </location>
</feature>
<organism evidence="6 7">
    <name type="scientific">Anabas testudineus</name>
    <name type="common">Climbing perch</name>
    <name type="synonym">Anthias testudineus</name>
    <dbReference type="NCBI Taxonomy" id="64144"/>
    <lineage>
        <taxon>Eukaryota</taxon>
        <taxon>Metazoa</taxon>
        <taxon>Chordata</taxon>
        <taxon>Craniata</taxon>
        <taxon>Vertebrata</taxon>
        <taxon>Euteleostomi</taxon>
        <taxon>Actinopterygii</taxon>
        <taxon>Neopterygii</taxon>
        <taxon>Teleostei</taxon>
        <taxon>Neoteleostei</taxon>
        <taxon>Acanthomorphata</taxon>
        <taxon>Anabantaria</taxon>
        <taxon>Anabantiformes</taxon>
        <taxon>Anabantoidei</taxon>
        <taxon>Anabantidae</taxon>
        <taxon>Anabas</taxon>
    </lineage>
</organism>
<dbReference type="Gene3D" id="3.40.50.410">
    <property type="entry name" value="von Willebrand factor, type A domain"/>
    <property type="match status" value="1"/>
</dbReference>
<evidence type="ECO:0000256" key="2">
    <source>
        <dbReference type="ARBA" id="ARBA00022723"/>
    </source>
</evidence>
<dbReference type="GO" id="GO:0071277">
    <property type="term" value="P:cellular response to calcium ion"/>
    <property type="evidence" value="ECO:0007669"/>
    <property type="project" value="TreeGrafter"/>
</dbReference>
<dbReference type="OMA" id="NKENPEC"/>
<keyword evidence="4" id="KW-0106">Calcium</keyword>
<dbReference type="Pfam" id="PF07002">
    <property type="entry name" value="Copine"/>
    <property type="match status" value="1"/>
</dbReference>
<evidence type="ECO:0000256" key="4">
    <source>
        <dbReference type="ARBA" id="ARBA00022837"/>
    </source>
</evidence>
<dbReference type="PANTHER" id="PTHR10857">
    <property type="entry name" value="COPINE"/>
    <property type="match status" value="1"/>
</dbReference>
<keyword evidence="3" id="KW-0677">Repeat</keyword>
<evidence type="ECO:0000256" key="1">
    <source>
        <dbReference type="ARBA" id="ARBA00009048"/>
    </source>
</evidence>
<dbReference type="SMART" id="SM00239">
    <property type="entry name" value="C2"/>
    <property type="match status" value="2"/>
</dbReference>
<protein>
    <recommendedName>
        <fullName evidence="5">C2 domain-containing protein</fullName>
    </recommendedName>
</protein>
<dbReference type="GO" id="GO:0005544">
    <property type="term" value="F:calcium-dependent phospholipid binding"/>
    <property type="evidence" value="ECO:0007669"/>
    <property type="project" value="InterPro"/>
</dbReference>
<proteinExistence type="inferred from homology"/>
<dbReference type="PROSITE" id="PS50004">
    <property type="entry name" value="C2"/>
    <property type="match status" value="2"/>
</dbReference>
<dbReference type="Proteomes" id="UP000265040">
    <property type="component" value="Chromosome 16"/>
</dbReference>
<dbReference type="InterPro" id="IPR010734">
    <property type="entry name" value="Copine_C"/>
</dbReference>